<dbReference type="Proteomes" id="UP000604381">
    <property type="component" value="Unassembled WGS sequence"/>
</dbReference>
<gene>
    <name evidence="5" type="ORF">ISN26_06465</name>
</gene>
<evidence type="ECO:0000256" key="3">
    <source>
        <dbReference type="ARBA" id="ARBA00023027"/>
    </source>
</evidence>
<keyword evidence="2" id="KW-0560">Oxidoreductase</keyword>
<evidence type="ECO:0000313" key="6">
    <source>
        <dbReference type="Proteomes" id="UP000604381"/>
    </source>
</evidence>
<evidence type="ECO:0000259" key="4">
    <source>
        <dbReference type="SMART" id="SM00822"/>
    </source>
</evidence>
<evidence type="ECO:0000256" key="1">
    <source>
        <dbReference type="ARBA" id="ARBA00006484"/>
    </source>
</evidence>
<evidence type="ECO:0000256" key="2">
    <source>
        <dbReference type="ARBA" id="ARBA00023002"/>
    </source>
</evidence>
<dbReference type="InterPro" id="IPR036291">
    <property type="entry name" value="NAD(P)-bd_dom_sf"/>
</dbReference>
<keyword evidence="6" id="KW-1185">Reference proteome</keyword>
<dbReference type="InterPro" id="IPR020904">
    <property type="entry name" value="Sc_DH/Rdtase_CS"/>
</dbReference>
<dbReference type="EMBL" id="JADHEI010000050">
    <property type="protein sequence ID" value="MBF2735699.1"/>
    <property type="molecule type" value="Genomic_DNA"/>
</dbReference>
<accession>A0A930XYG9</accession>
<dbReference type="GO" id="GO:0016491">
    <property type="term" value="F:oxidoreductase activity"/>
    <property type="evidence" value="ECO:0007669"/>
    <property type="project" value="UniProtKB-KW"/>
</dbReference>
<dbReference type="InterPro" id="IPR057326">
    <property type="entry name" value="KR_dom"/>
</dbReference>
<dbReference type="AlphaFoldDB" id="A0A930XYG9"/>
<dbReference type="PRINTS" id="PR00081">
    <property type="entry name" value="GDHRDH"/>
</dbReference>
<name>A0A930XYG9_9GAMM</name>
<dbReference type="PRINTS" id="PR00080">
    <property type="entry name" value="SDRFAMILY"/>
</dbReference>
<keyword evidence="3" id="KW-0520">NAD</keyword>
<protein>
    <submittedName>
        <fullName evidence="5">SDR family oxidoreductase</fullName>
    </submittedName>
</protein>
<dbReference type="PANTHER" id="PTHR24321">
    <property type="entry name" value="DEHYDROGENASES, SHORT CHAIN"/>
    <property type="match status" value="1"/>
</dbReference>
<dbReference type="Gene3D" id="3.40.50.720">
    <property type="entry name" value="NAD(P)-binding Rossmann-like Domain"/>
    <property type="match status" value="1"/>
</dbReference>
<dbReference type="FunFam" id="3.40.50.720:FF:000084">
    <property type="entry name" value="Short-chain dehydrogenase reductase"/>
    <property type="match status" value="1"/>
</dbReference>
<feature type="domain" description="Ketoreductase" evidence="4">
    <location>
        <begin position="7"/>
        <end position="187"/>
    </location>
</feature>
<dbReference type="PROSITE" id="PS00061">
    <property type="entry name" value="ADH_SHORT"/>
    <property type="match status" value="1"/>
</dbReference>
<dbReference type="SUPFAM" id="SSF51735">
    <property type="entry name" value="NAD(P)-binding Rossmann-fold domains"/>
    <property type="match status" value="1"/>
</dbReference>
<proteinExistence type="inferred from homology"/>
<reference evidence="5" key="1">
    <citation type="submission" date="2020-10" db="EMBL/GenBank/DDBJ databases">
        <title>An improved Amphimedon queenslandica hologenome assembly reveals how three proteobacterial symbionts can extend the metabolic phenotypic of their marine sponge host.</title>
        <authorList>
            <person name="Degnan B."/>
            <person name="Degnan S."/>
            <person name="Xiang X."/>
        </authorList>
    </citation>
    <scope>NUCLEOTIDE SEQUENCE</scope>
    <source>
        <strain evidence="5">AqS2</strain>
    </source>
</reference>
<sequence length="248" mass="25544">MDVSQPKTVVVTGASRGIGRAIAMTLADEGWLVRGLARGDGDFDGLGAHPRVTCARVDVAAEKQVRDFFASLKAEGVQVDALVNNAALQGGEPIGAQSLADWQRFFSVNVTGAWLMAKHALPLMPAGAAIVNVGSVASVAGFAERAAYCASKHALVGLTKALAAELAPAGVRVNILCLGSFDTPGLRELARSRGAALADYAKRQLCGRLGDPDEASAACSFLLSERNTFMNGALMAVDGGLLVKGAHG</sequence>
<dbReference type="Pfam" id="PF13561">
    <property type="entry name" value="adh_short_C2"/>
    <property type="match status" value="1"/>
</dbReference>
<evidence type="ECO:0000313" key="5">
    <source>
        <dbReference type="EMBL" id="MBF2735699.1"/>
    </source>
</evidence>
<comment type="caution">
    <text evidence="5">The sequence shown here is derived from an EMBL/GenBank/DDBJ whole genome shotgun (WGS) entry which is preliminary data.</text>
</comment>
<dbReference type="SMART" id="SM00822">
    <property type="entry name" value="PKS_KR"/>
    <property type="match status" value="1"/>
</dbReference>
<dbReference type="CDD" id="cd05233">
    <property type="entry name" value="SDR_c"/>
    <property type="match status" value="1"/>
</dbReference>
<dbReference type="PANTHER" id="PTHR24321:SF8">
    <property type="entry name" value="ESTRADIOL 17-BETA-DEHYDROGENASE 8-RELATED"/>
    <property type="match status" value="1"/>
</dbReference>
<dbReference type="InterPro" id="IPR002347">
    <property type="entry name" value="SDR_fam"/>
</dbReference>
<comment type="similarity">
    <text evidence="1">Belongs to the short-chain dehydrogenases/reductases (SDR) family.</text>
</comment>
<organism evidence="5 6">
    <name type="scientific">Candidatus Amphirhobacter heronislandensis</name>
    <dbReference type="NCBI Taxonomy" id="1732024"/>
    <lineage>
        <taxon>Bacteria</taxon>
        <taxon>Pseudomonadati</taxon>
        <taxon>Pseudomonadota</taxon>
        <taxon>Gammaproteobacteria</taxon>
        <taxon>Candidatus Tethybacterales</taxon>
        <taxon>Candidatus Tethybacteraceae</taxon>
        <taxon>Candidatus Amphirhobacter</taxon>
    </lineage>
</organism>